<dbReference type="PANTHER" id="PTHR24369:SF210">
    <property type="entry name" value="CHAOPTIN-RELATED"/>
    <property type="match status" value="1"/>
</dbReference>
<dbReference type="InterPro" id="IPR003591">
    <property type="entry name" value="Leu-rich_rpt_typical-subtyp"/>
</dbReference>
<dbReference type="AlphaFoldDB" id="A0A8J1TYJ1"/>
<dbReference type="PROSITE" id="PS51450">
    <property type="entry name" value="LRR"/>
    <property type="match status" value="1"/>
</dbReference>
<feature type="region of interest" description="Disordered" evidence="4">
    <location>
        <begin position="356"/>
        <end position="446"/>
    </location>
</feature>
<dbReference type="InterPro" id="IPR050541">
    <property type="entry name" value="LRR_TM_domain-containing"/>
</dbReference>
<keyword evidence="2 6" id="KW-0732">Signal</keyword>
<dbReference type="Proteomes" id="UP000749559">
    <property type="component" value="Unassembled WGS sequence"/>
</dbReference>
<evidence type="ECO:0000256" key="3">
    <source>
        <dbReference type="ARBA" id="ARBA00022737"/>
    </source>
</evidence>
<feature type="chain" id="PRO_5043725425" evidence="6">
    <location>
        <begin position="19"/>
        <end position="547"/>
    </location>
</feature>
<feature type="signal peptide" evidence="6">
    <location>
        <begin position="1"/>
        <end position="18"/>
    </location>
</feature>
<accession>A0A8J1TYJ1</accession>
<dbReference type="OrthoDB" id="6099413at2759"/>
<keyword evidence="5" id="KW-0812">Transmembrane</keyword>
<dbReference type="InterPro" id="IPR032675">
    <property type="entry name" value="LRR_dom_sf"/>
</dbReference>
<keyword evidence="3" id="KW-0677">Repeat</keyword>
<protein>
    <submittedName>
        <fullName evidence="7">Uncharacterized protein</fullName>
    </submittedName>
</protein>
<dbReference type="GO" id="GO:0005886">
    <property type="term" value="C:plasma membrane"/>
    <property type="evidence" value="ECO:0007669"/>
    <property type="project" value="TreeGrafter"/>
</dbReference>
<organism evidence="7 8">
    <name type="scientific">Owenia fusiformis</name>
    <name type="common">Polychaete worm</name>
    <dbReference type="NCBI Taxonomy" id="6347"/>
    <lineage>
        <taxon>Eukaryota</taxon>
        <taxon>Metazoa</taxon>
        <taxon>Spiralia</taxon>
        <taxon>Lophotrochozoa</taxon>
        <taxon>Annelida</taxon>
        <taxon>Polychaeta</taxon>
        <taxon>Sedentaria</taxon>
        <taxon>Canalipalpata</taxon>
        <taxon>Sabellida</taxon>
        <taxon>Oweniida</taxon>
        <taxon>Oweniidae</taxon>
        <taxon>Owenia</taxon>
    </lineage>
</organism>
<dbReference type="SMART" id="SM00369">
    <property type="entry name" value="LRR_TYP"/>
    <property type="match status" value="4"/>
</dbReference>
<evidence type="ECO:0000256" key="5">
    <source>
        <dbReference type="SAM" id="Phobius"/>
    </source>
</evidence>
<dbReference type="SUPFAM" id="SSF52058">
    <property type="entry name" value="L domain-like"/>
    <property type="match status" value="1"/>
</dbReference>
<feature type="transmembrane region" description="Helical" evidence="5">
    <location>
        <begin position="482"/>
        <end position="508"/>
    </location>
</feature>
<evidence type="ECO:0000256" key="2">
    <source>
        <dbReference type="ARBA" id="ARBA00022729"/>
    </source>
</evidence>
<reference evidence="7" key="1">
    <citation type="submission" date="2022-03" db="EMBL/GenBank/DDBJ databases">
        <authorList>
            <person name="Martin C."/>
        </authorList>
    </citation>
    <scope>NUCLEOTIDE SEQUENCE</scope>
</reference>
<dbReference type="Gene3D" id="3.80.10.10">
    <property type="entry name" value="Ribonuclease Inhibitor"/>
    <property type="match status" value="1"/>
</dbReference>
<evidence type="ECO:0000256" key="4">
    <source>
        <dbReference type="SAM" id="MobiDB-lite"/>
    </source>
</evidence>
<dbReference type="InterPro" id="IPR001611">
    <property type="entry name" value="Leu-rich_rpt"/>
</dbReference>
<feature type="compositionally biased region" description="Polar residues" evidence="4">
    <location>
        <begin position="371"/>
        <end position="393"/>
    </location>
</feature>
<keyword evidence="5" id="KW-0472">Membrane</keyword>
<dbReference type="EMBL" id="CAIIXF020000010">
    <property type="protein sequence ID" value="CAH1797350.1"/>
    <property type="molecule type" value="Genomic_DNA"/>
</dbReference>
<dbReference type="Pfam" id="PF13855">
    <property type="entry name" value="LRR_8"/>
    <property type="match status" value="1"/>
</dbReference>
<dbReference type="PANTHER" id="PTHR24369">
    <property type="entry name" value="ANTIGEN BSP, PUTATIVE-RELATED"/>
    <property type="match status" value="1"/>
</dbReference>
<evidence type="ECO:0000256" key="6">
    <source>
        <dbReference type="SAM" id="SignalP"/>
    </source>
</evidence>
<sequence length="547" mass="61485">MSLIQLLCLGTMASVAIATLTEHDSHHVLVSIDCSIEHIERGIGLDCQQATPPDFPDYLNEEFITELKVRHKDIPTVKQTMFHEWKNLREVEITGCGVKFIDADAFVTLDKLEHLNLEGVKYYDIDIDVETGKLNMSAIDITYNNKITYITAELFSKNTMLETLILRKNQIAGIAKGAFINLENLELLALDRNKLTEISRDTLNGLQNLKDLDLSFNQIEMIPNDAFYSLTSLLRLHLGGNPLKALTSIHLQPTPHLEVLDLYRTQITALADPLPDKLKMIDFGNTGVMNLKDSFFELQDLTHVGMRKNPWLCTYDIMKVSRWLWNHPNIVTSHDLESSKCASPDNLKGIQIDKLEQRHFPDARPPPTLDSKPSQRPELTTTIKRTEATQPERSTAHKSTHNQESSTPRRPDTITPRNSETKNPGNRPPLTNNPEADSSTTSTGSTALKDNLQYTSTEAPNNPNGPDAQQAIQQENSEYHGLAAGTIIGIIVAIAALCLVLGVIVYLYRQNRKWSVDMPHIYMKEAPPSDLKPVLQNSRYPYTGYTN</sequence>
<evidence type="ECO:0000256" key="1">
    <source>
        <dbReference type="ARBA" id="ARBA00022614"/>
    </source>
</evidence>
<name>A0A8J1TYJ1_OWEFU</name>
<comment type="caution">
    <text evidence="7">The sequence shown here is derived from an EMBL/GenBank/DDBJ whole genome shotgun (WGS) entry which is preliminary data.</text>
</comment>
<keyword evidence="1" id="KW-0433">Leucine-rich repeat</keyword>
<feature type="compositionally biased region" description="Polar residues" evidence="4">
    <location>
        <begin position="415"/>
        <end position="437"/>
    </location>
</feature>
<evidence type="ECO:0000313" key="8">
    <source>
        <dbReference type="Proteomes" id="UP000749559"/>
    </source>
</evidence>
<gene>
    <name evidence="7" type="ORF">OFUS_LOCUS21646</name>
</gene>
<keyword evidence="5" id="KW-1133">Transmembrane helix</keyword>
<proteinExistence type="predicted"/>
<keyword evidence="8" id="KW-1185">Reference proteome</keyword>
<evidence type="ECO:0000313" key="7">
    <source>
        <dbReference type="EMBL" id="CAH1797350.1"/>
    </source>
</evidence>